<dbReference type="GO" id="GO:0003729">
    <property type="term" value="F:mRNA binding"/>
    <property type="evidence" value="ECO:0007669"/>
    <property type="project" value="TreeGrafter"/>
</dbReference>
<evidence type="ECO:0000256" key="9">
    <source>
        <dbReference type="SAM" id="MobiDB-lite"/>
    </source>
</evidence>
<dbReference type="GO" id="GO:0000049">
    <property type="term" value="F:tRNA binding"/>
    <property type="evidence" value="ECO:0007669"/>
    <property type="project" value="UniProtKB-UniRule"/>
</dbReference>
<evidence type="ECO:0000256" key="3">
    <source>
        <dbReference type="ARBA" id="ARBA00022540"/>
    </source>
</evidence>
<dbReference type="Gene3D" id="2.130.10.10">
    <property type="entry name" value="YVTN repeat-like/Quinoprotein amine dehydrogenase"/>
    <property type="match status" value="1"/>
</dbReference>
<keyword evidence="5" id="KW-0677">Repeat</keyword>
<keyword evidence="4" id="KW-0853">WD repeat</keyword>
<keyword evidence="12" id="KW-1185">Reference proteome</keyword>
<accession>A0A7H9AWY7</accession>
<evidence type="ECO:0000256" key="1">
    <source>
        <dbReference type="ARBA" id="ARBA00009573"/>
    </source>
</evidence>
<dbReference type="GO" id="GO:0003743">
    <property type="term" value="F:translation initiation factor activity"/>
    <property type="evidence" value="ECO:0007669"/>
    <property type="project" value="UniProtKB-UniRule"/>
</dbReference>
<organism evidence="11 12">
    <name type="scientific">Zygotorulaspora mrakii</name>
    <name type="common">Zygosaccharomyces mrakii</name>
    <dbReference type="NCBI Taxonomy" id="42260"/>
    <lineage>
        <taxon>Eukaryota</taxon>
        <taxon>Fungi</taxon>
        <taxon>Dikarya</taxon>
        <taxon>Ascomycota</taxon>
        <taxon>Saccharomycotina</taxon>
        <taxon>Saccharomycetes</taxon>
        <taxon>Saccharomycetales</taxon>
        <taxon>Saccharomycetaceae</taxon>
        <taxon>Zygotorulaspora</taxon>
    </lineage>
</organism>
<evidence type="ECO:0000256" key="7">
    <source>
        <dbReference type="ARBA" id="ARBA00022917"/>
    </source>
</evidence>
<feature type="compositionally biased region" description="Polar residues" evidence="9">
    <location>
        <begin position="583"/>
        <end position="592"/>
    </location>
</feature>
<feature type="domain" description="Translation initiation factor beta propellor-like" evidence="10">
    <location>
        <begin position="230"/>
        <end position="430"/>
    </location>
</feature>
<dbReference type="Pfam" id="PF08662">
    <property type="entry name" value="eIF2A"/>
    <property type="match status" value="1"/>
</dbReference>
<comment type="function">
    <text evidence="8">Functions in the early steps of protein synthesis of a small number of specific mRNAs. Acts by directing the binding of methionyl-tRNAi to 40S ribosomal subunits. In contrast to the eIF-2 complex, it binds methionyl-tRNAi to 40S subunits in a codon-dependent manner, whereas the eIF-2 complex binds methionyl-tRNAi to 40S subunits in a GTP-dependent manner.</text>
</comment>
<dbReference type="InterPro" id="IPR015943">
    <property type="entry name" value="WD40/YVTN_repeat-like_dom_sf"/>
</dbReference>
<sequence>MASQFFLKTSQDIELFQGYPDFTQSASNSSEGGVISSILSPCGRFLALSTKDYVKIFTGGILEILLLELPLSNTYNLQFSPAGNYLSTWERPSVDDSAHQNVKVWYLNRDFSDSDKNVEPAFQYQAKSQSGWALQFSKLDNYAVKQFSKELRIVKLEQTVESGKQFDFDHPYSTLSQSQESENQIFSTFLISPAEHPTICTFTPEKSGKPAHLTIWPLLEGKITKKIVTKTFFKADSCQLKWNDQGNAILCVATTDFDSSNKSYYGENTLYLLTFQGVNGALGGNSVRVPLSKEGPIHDFTWSPTSRQFGVIYGFMPASITFFDLRGNIVHSLQEQPKNTMLFSPTGRYILIAGFGNLQGSVEILDRHDKFKCISKFDAANTSVCKWSPGGEFIMTATTSPRLRVDNGIKILHVTGKLVFVKEFKELLKVDWRLPCKFKTSASTHIIRGFQEISETNILADPKISGSSQLMIHPSVAEYESKHPKRSSNNGNGTQSKPVGAYRPPHARKAGIARSVPGIPIVNAKPQQKTIPGLVPGMSPPKSSSKSATKNKKRSNKKKSDQEENGDDTGSKKSSPAPPQSPNDDQQSVKETSSPEEKKIRSLLKKLRAIEVLKQRQSNGDKLEDTQVLKIQTEEKVLNELKFMGWEGDIQDK</sequence>
<dbReference type="InterPro" id="IPR011387">
    <property type="entry name" value="TIF2A"/>
</dbReference>
<evidence type="ECO:0000256" key="8">
    <source>
        <dbReference type="PIRNR" id="PIRNR017222"/>
    </source>
</evidence>
<evidence type="ECO:0000256" key="5">
    <source>
        <dbReference type="ARBA" id="ARBA00022737"/>
    </source>
</evidence>
<proteinExistence type="inferred from homology"/>
<dbReference type="EMBL" id="CP058604">
    <property type="protein sequence ID" value="QLG70930.1"/>
    <property type="molecule type" value="Genomic_DNA"/>
</dbReference>
<dbReference type="KEGG" id="zmk:HG535_0A08770"/>
<dbReference type="FunFam" id="2.130.10.10:FF:000596">
    <property type="entry name" value="Eukaryotic translation initiation factor 2A"/>
    <property type="match status" value="1"/>
</dbReference>
<evidence type="ECO:0000313" key="11">
    <source>
        <dbReference type="EMBL" id="QLG70930.1"/>
    </source>
</evidence>
<dbReference type="GO" id="GO:0006417">
    <property type="term" value="P:regulation of translation"/>
    <property type="evidence" value="ECO:0007669"/>
    <property type="project" value="UniProtKB-KW"/>
</dbReference>
<dbReference type="GO" id="GO:0022627">
    <property type="term" value="C:cytosolic small ribosomal subunit"/>
    <property type="evidence" value="ECO:0007669"/>
    <property type="project" value="TreeGrafter"/>
</dbReference>
<feature type="compositionally biased region" description="Polar residues" evidence="9">
    <location>
        <begin position="487"/>
        <end position="497"/>
    </location>
</feature>
<evidence type="ECO:0000256" key="6">
    <source>
        <dbReference type="ARBA" id="ARBA00022845"/>
    </source>
</evidence>
<protein>
    <recommendedName>
        <fullName evidence="2 8">Eukaryotic translation initiation factor 2A</fullName>
        <shortName evidence="8">eIF-2A</shortName>
    </recommendedName>
</protein>
<dbReference type="PIRSF" id="PIRSF017222">
    <property type="entry name" value="eIF2A"/>
    <property type="match status" value="1"/>
</dbReference>
<gene>
    <name evidence="11" type="ORF">HG535_0A08770</name>
</gene>
<evidence type="ECO:0000256" key="4">
    <source>
        <dbReference type="ARBA" id="ARBA00022574"/>
    </source>
</evidence>
<dbReference type="GO" id="GO:0043022">
    <property type="term" value="F:ribosome binding"/>
    <property type="evidence" value="ECO:0007669"/>
    <property type="project" value="UniProtKB-UniRule"/>
</dbReference>
<dbReference type="Proteomes" id="UP000509704">
    <property type="component" value="Chromosome 1"/>
</dbReference>
<comment type="similarity">
    <text evidence="1 8">Belongs to the WD repeat EIF2A family.</text>
</comment>
<keyword evidence="6 8" id="KW-0810">Translation regulation</keyword>
<keyword evidence="3 8" id="KW-0396">Initiation factor</keyword>
<dbReference type="OrthoDB" id="2194683at2759"/>
<evidence type="ECO:0000256" key="2">
    <source>
        <dbReference type="ARBA" id="ARBA00013819"/>
    </source>
</evidence>
<reference evidence="11 12" key="1">
    <citation type="submission" date="2020-07" db="EMBL/GenBank/DDBJ databases">
        <title>The yeast mating-type switching endonuclease HO is a domesticated member of an unorthodox homing genetic element family.</title>
        <authorList>
            <person name="Coughlan A.Y."/>
            <person name="Lombardi L."/>
            <person name="Braun-Galleani S."/>
            <person name="Martos A.R."/>
            <person name="Galeote V."/>
            <person name="Bigey F."/>
            <person name="Dequin S."/>
            <person name="Byrne K.P."/>
            <person name="Wolfe K.H."/>
        </authorList>
    </citation>
    <scope>NUCLEOTIDE SEQUENCE [LARGE SCALE GENOMIC DNA]</scope>
    <source>
        <strain evidence="11 12">NRRL Y-6702</strain>
    </source>
</reference>
<dbReference type="PANTHER" id="PTHR13227">
    <property type="entry name" value="EUKARYOTIC TRANSLATION INITIATION FACTOR 2A"/>
    <property type="match status" value="1"/>
</dbReference>
<dbReference type="PANTHER" id="PTHR13227:SF0">
    <property type="entry name" value="EUKARYOTIC TRANSLATION INITIATION FACTOR 2A"/>
    <property type="match status" value="1"/>
</dbReference>
<dbReference type="RefSeq" id="XP_037142658.1">
    <property type="nucleotide sequence ID" value="XM_037286763.1"/>
</dbReference>
<dbReference type="AlphaFoldDB" id="A0A7H9AWY7"/>
<dbReference type="SUPFAM" id="SSF82171">
    <property type="entry name" value="DPP6 N-terminal domain-like"/>
    <property type="match status" value="1"/>
</dbReference>
<dbReference type="InterPro" id="IPR013979">
    <property type="entry name" value="TIF_beta_prop-like"/>
</dbReference>
<dbReference type="GeneID" id="59234567"/>
<keyword evidence="7 8" id="KW-0648">Protein biosynthesis</keyword>
<feature type="region of interest" description="Disordered" evidence="9">
    <location>
        <begin position="479"/>
        <end position="602"/>
    </location>
</feature>
<name>A0A7H9AWY7_ZYGMR</name>
<evidence type="ECO:0000313" key="12">
    <source>
        <dbReference type="Proteomes" id="UP000509704"/>
    </source>
</evidence>
<evidence type="ECO:0000259" key="10">
    <source>
        <dbReference type="Pfam" id="PF08662"/>
    </source>
</evidence>